<dbReference type="AlphaFoldDB" id="A0AAE3P3M3"/>
<dbReference type="InterPro" id="IPR001279">
    <property type="entry name" value="Metallo-B-lactamas"/>
</dbReference>
<reference evidence="2" key="1">
    <citation type="submission" date="2022-11" db="EMBL/GenBank/DDBJ databases">
        <title>Candidatus Alkanophaga archaea from heated hydrothermal vent sediment oxidize petroleum alkanes.</title>
        <authorList>
            <person name="Zehnle H."/>
            <person name="Laso-Perez R."/>
            <person name="Lipp J."/>
            <person name="Teske A."/>
            <person name="Wegener G."/>
        </authorList>
    </citation>
    <scope>NUCLEOTIDE SEQUENCE</scope>
    <source>
        <strain evidence="2">MCA70</strain>
    </source>
</reference>
<dbReference type="GO" id="GO:0016740">
    <property type="term" value="F:transferase activity"/>
    <property type="evidence" value="ECO:0007669"/>
    <property type="project" value="TreeGrafter"/>
</dbReference>
<dbReference type="PANTHER" id="PTHR13754:SF13">
    <property type="entry name" value="METALLO-BETA-LACTAMASE SUPERFAMILY PROTEIN (AFU_ORTHOLOGUE AFUA_3G07630)"/>
    <property type="match status" value="1"/>
</dbReference>
<keyword evidence="2" id="KW-0378">Hydrolase</keyword>
<protein>
    <submittedName>
        <fullName evidence="2">Metal-dependent hydrolase</fullName>
    </submittedName>
</protein>
<sequence length="212" mass="23775">MKVTIIYDNTAYKKELKADWGFSCLVDVFNRKILFDTGTDGNILLSNMKKLGIQPKDIQDIFISHYHFDHTGGLSMFLNVNNKVTLWLPPSFDESVNVKKIIKVNKPMKLYEGIYSTGELEGIEQSLCIQTKKGIVVIVGCSHPKIDHILQTASQFGRVYGIIGGLHGNPPEPLKNLDLICATHCTQYKSKIKSLYPEKYIEGGAGKIIEIE</sequence>
<dbReference type="GO" id="GO:0016787">
    <property type="term" value="F:hydrolase activity"/>
    <property type="evidence" value="ECO:0007669"/>
    <property type="project" value="UniProtKB-KW"/>
</dbReference>
<proteinExistence type="predicted"/>
<dbReference type="CDD" id="cd07713">
    <property type="entry name" value="DHPS-like_MBL-fold"/>
    <property type="match status" value="1"/>
</dbReference>
<dbReference type="PANTHER" id="PTHR13754">
    <property type="entry name" value="METALLO-BETA-LACTAMASE SUPERFAMILY PROTEIN"/>
    <property type="match status" value="1"/>
</dbReference>
<dbReference type="InterPro" id="IPR041712">
    <property type="entry name" value="DHPS-like_MBL-fold"/>
</dbReference>
<name>A0AAE3P3M3_9BACT</name>
<feature type="domain" description="Metallo-beta-lactamase" evidence="1">
    <location>
        <begin position="20"/>
        <end position="184"/>
    </location>
</feature>
<dbReference type="SMART" id="SM00849">
    <property type="entry name" value="Lactamase_B"/>
    <property type="match status" value="1"/>
</dbReference>
<accession>A0AAE3P3M3</accession>
<dbReference type="InterPro" id="IPR036866">
    <property type="entry name" value="RibonucZ/Hydroxyglut_hydro"/>
</dbReference>
<dbReference type="Gene3D" id="3.60.15.10">
    <property type="entry name" value="Ribonuclease Z/Hydroxyacylglutathione hydrolase-like"/>
    <property type="match status" value="2"/>
</dbReference>
<evidence type="ECO:0000259" key="1">
    <source>
        <dbReference type="SMART" id="SM00849"/>
    </source>
</evidence>
<dbReference type="Proteomes" id="UP001144110">
    <property type="component" value="Unassembled WGS sequence"/>
</dbReference>
<organism evidence="2 3">
    <name type="scientific">Candidatus Thermodesulfobacterium syntrophicum</name>
    <dbReference type="NCBI Taxonomy" id="3060442"/>
    <lineage>
        <taxon>Bacteria</taxon>
        <taxon>Pseudomonadati</taxon>
        <taxon>Thermodesulfobacteriota</taxon>
        <taxon>Thermodesulfobacteria</taxon>
        <taxon>Thermodesulfobacteriales</taxon>
        <taxon>Thermodesulfobacteriaceae</taxon>
        <taxon>Thermodesulfobacterium</taxon>
    </lineage>
</organism>
<evidence type="ECO:0000313" key="2">
    <source>
        <dbReference type="EMBL" id="MDF2953350.1"/>
    </source>
</evidence>
<dbReference type="EMBL" id="JAPHEG010000002">
    <property type="protein sequence ID" value="MDF2953350.1"/>
    <property type="molecule type" value="Genomic_DNA"/>
</dbReference>
<dbReference type="InterPro" id="IPR052926">
    <property type="entry name" value="Metallo-beta-lactamase_dom"/>
</dbReference>
<comment type="caution">
    <text evidence="2">The sequence shown here is derived from an EMBL/GenBank/DDBJ whole genome shotgun (WGS) entry which is preliminary data.</text>
</comment>
<dbReference type="Pfam" id="PF00753">
    <property type="entry name" value="Lactamase_B"/>
    <property type="match status" value="1"/>
</dbReference>
<dbReference type="SUPFAM" id="SSF56281">
    <property type="entry name" value="Metallo-hydrolase/oxidoreductase"/>
    <property type="match status" value="1"/>
</dbReference>
<gene>
    <name evidence="2" type="ORF">OD816_000595</name>
</gene>
<evidence type="ECO:0000313" key="3">
    <source>
        <dbReference type="Proteomes" id="UP001144110"/>
    </source>
</evidence>